<gene>
    <name evidence="3" type="ORF">ONE63_007596</name>
</gene>
<dbReference type="PROSITE" id="PS50240">
    <property type="entry name" value="TRYPSIN_DOM"/>
    <property type="match status" value="1"/>
</dbReference>
<organism evidence="3 4">
    <name type="scientific">Megalurothrips usitatus</name>
    <name type="common">bean blossom thrips</name>
    <dbReference type="NCBI Taxonomy" id="439358"/>
    <lineage>
        <taxon>Eukaryota</taxon>
        <taxon>Metazoa</taxon>
        <taxon>Ecdysozoa</taxon>
        <taxon>Arthropoda</taxon>
        <taxon>Hexapoda</taxon>
        <taxon>Insecta</taxon>
        <taxon>Pterygota</taxon>
        <taxon>Neoptera</taxon>
        <taxon>Paraneoptera</taxon>
        <taxon>Thysanoptera</taxon>
        <taxon>Terebrantia</taxon>
        <taxon>Thripoidea</taxon>
        <taxon>Thripidae</taxon>
        <taxon>Megalurothrips</taxon>
    </lineage>
</organism>
<keyword evidence="4" id="KW-1185">Reference proteome</keyword>
<dbReference type="PANTHER" id="PTHR24260">
    <property type="match status" value="1"/>
</dbReference>
<evidence type="ECO:0000259" key="2">
    <source>
        <dbReference type="PROSITE" id="PS50240"/>
    </source>
</evidence>
<dbReference type="InterPro" id="IPR043504">
    <property type="entry name" value="Peptidase_S1_PA_chymotrypsin"/>
</dbReference>
<dbReference type="InterPro" id="IPR001254">
    <property type="entry name" value="Trypsin_dom"/>
</dbReference>
<dbReference type="Proteomes" id="UP001075354">
    <property type="component" value="Chromosome 5"/>
</dbReference>
<dbReference type="EMBL" id="JAPTSV010000005">
    <property type="protein sequence ID" value="KAJ1527633.1"/>
    <property type="molecule type" value="Genomic_DNA"/>
</dbReference>
<evidence type="ECO:0000313" key="3">
    <source>
        <dbReference type="EMBL" id="KAJ1527633.1"/>
    </source>
</evidence>
<comment type="caution">
    <text evidence="3">The sequence shown here is derived from an EMBL/GenBank/DDBJ whole genome shotgun (WGS) entry which is preliminary data.</text>
</comment>
<reference evidence="3" key="1">
    <citation type="submission" date="2022-12" db="EMBL/GenBank/DDBJ databases">
        <title>Chromosome-level genome assembly of the bean flower thrips Megalurothrips usitatus.</title>
        <authorList>
            <person name="Ma L."/>
            <person name="Liu Q."/>
            <person name="Li H."/>
            <person name="Cai W."/>
        </authorList>
    </citation>
    <scope>NUCLEOTIDE SEQUENCE</scope>
    <source>
        <strain evidence="3">Cailab_2022a</strain>
    </source>
</reference>
<proteinExistence type="predicted"/>
<protein>
    <recommendedName>
        <fullName evidence="2">Peptidase S1 domain-containing protein</fullName>
    </recommendedName>
</protein>
<keyword evidence="1" id="KW-0732">Signal</keyword>
<evidence type="ECO:0000256" key="1">
    <source>
        <dbReference type="SAM" id="SignalP"/>
    </source>
</evidence>
<feature type="signal peptide" evidence="1">
    <location>
        <begin position="1"/>
        <end position="21"/>
    </location>
</feature>
<name>A0AAV7XUR0_9NEOP</name>
<dbReference type="AlphaFoldDB" id="A0AAV7XUR0"/>
<dbReference type="GO" id="GO:0004252">
    <property type="term" value="F:serine-type endopeptidase activity"/>
    <property type="evidence" value="ECO:0007669"/>
    <property type="project" value="InterPro"/>
</dbReference>
<evidence type="ECO:0000313" key="4">
    <source>
        <dbReference type="Proteomes" id="UP001075354"/>
    </source>
</evidence>
<dbReference type="SUPFAM" id="SSF50494">
    <property type="entry name" value="Trypsin-like serine proteases"/>
    <property type="match status" value="1"/>
</dbReference>
<dbReference type="InterPro" id="IPR051333">
    <property type="entry name" value="CLIP_Serine_Protease"/>
</dbReference>
<accession>A0AAV7XUR0</accession>
<sequence length="302" mass="31117">MHKTIVCLAAALAAAAQVCLAVYDAETGAAGGGHARIAGGASVPNGLSYAVHIRPIRTLGGQVVELPVCSGVVIQGTDPAVATTTRAWILTSATCARSGTAFRIYVGRARVLPNTPPDYYPLDAAQAVIHPDNLADPLAADLALIPDALDVIKSHSENTNTTASRVVTYARLPTLADAQNSYIGTAVFMAGWGLPRSDFEYASPVVQGLASKVVRNKDCTRASLPVTARHLCTQAAKNKGVCLGDSGAPLVIQSSFLGASDTVIGLGTLTPGSGCRTGGPSAFTNLADYLDWIAFETNNQAA</sequence>
<feature type="domain" description="Peptidase S1" evidence="2">
    <location>
        <begin position="37"/>
        <end position="298"/>
    </location>
</feature>
<dbReference type="PANTHER" id="PTHR24260:SF148">
    <property type="entry name" value="IP09309P-RELATED"/>
    <property type="match status" value="1"/>
</dbReference>
<feature type="chain" id="PRO_5043529689" description="Peptidase S1 domain-containing protein" evidence="1">
    <location>
        <begin position="22"/>
        <end position="302"/>
    </location>
</feature>
<dbReference type="SMART" id="SM00020">
    <property type="entry name" value="Tryp_SPc"/>
    <property type="match status" value="1"/>
</dbReference>
<dbReference type="Pfam" id="PF00089">
    <property type="entry name" value="Trypsin"/>
    <property type="match status" value="1"/>
</dbReference>
<dbReference type="GO" id="GO:0006508">
    <property type="term" value="P:proteolysis"/>
    <property type="evidence" value="ECO:0007669"/>
    <property type="project" value="InterPro"/>
</dbReference>
<dbReference type="Gene3D" id="2.40.10.10">
    <property type="entry name" value="Trypsin-like serine proteases"/>
    <property type="match status" value="1"/>
</dbReference>
<dbReference type="InterPro" id="IPR009003">
    <property type="entry name" value="Peptidase_S1_PA"/>
</dbReference>